<dbReference type="InterPro" id="IPR044822">
    <property type="entry name" value="Myb_DNA-bind_4"/>
</dbReference>
<comment type="caution">
    <text evidence="2">The sequence shown here is derived from an EMBL/GenBank/DDBJ whole genome shotgun (WGS) entry which is preliminary data.</text>
</comment>
<dbReference type="Gene3D" id="1.10.10.60">
    <property type="entry name" value="Homeodomain-like"/>
    <property type="match status" value="1"/>
</dbReference>
<dbReference type="Proteomes" id="UP001566132">
    <property type="component" value="Unassembled WGS sequence"/>
</dbReference>
<protein>
    <recommendedName>
        <fullName evidence="1">Myb/SANT-like DNA-binding domain-containing protein</fullName>
    </recommendedName>
</protein>
<organism evidence="2 3">
    <name type="scientific">Hypothenemus hampei</name>
    <name type="common">Coffee berry borer</name>
    <dbReference type="NCBI Taxonomy" id="57062"/>
    <lineage>
        <taxon>Eukaryota</taxon>
        <taxon>Metazoa</taxon>
        <taxon>Ecdysozoa</taxon>
        <taxon>Arthropoda</taxon>
        <taxon>Hexapoda</taxon>
        <taxon>Insecta</taxon>
        <taxon>Pterygota</taxon>
        <taxon>Neoptera</taxon>
        <taxon>Endopterygota</taxon>
        <taxon>Coleoptera</taxon>
        <taxon>Polyphaga</taxon>
        <taxon>Cucujiformia</taxon>
        <taxon>Curculionidae</taxon>
        <taxon>Scolytinae</taxon>
        <taxon>Hypothenemus</taxon>
    </lineage>
</organism>
<sequence>MTHLSDLEELIIIQNDDLVQDEHNNGQFSWTSNQTKLLLDLYKKYIKQLGTLKMKSLKTMWAQIAVEISTILDITITAKNCENRFKVLDRNYKKFVDNQSGTGRGRKVFEFANEMIDLYEKKKLFIQRYYY</sequence>
<feature type="domain" description="Myb/SANT-like DNA-binding" evidence="1">
    <location>
        <begin position="29"/>
        <end position="113"/>
    </location>
</feature>
<gene>
    <name evidence="2" type="ORF">ABEB36_014212</name>
</gene>
<name>A0ABD1E3Y8_HYPHA</name>
<reference evidence="2 3" key="1">
    <citation type="submission" date="2024-05" db="EMBL/GenBank/DDBJ databases">
        <title>Genetic variation in Jamaican populations of the coffee berry borer (Hypothenemus hampei).</title>
        <authorList>
            <person name="Errbii M."/>
            <person name="Myrie A."/>
        </authorList>
    </citation>
    <scope>NUCLEOTIDE SEQUENCE [LARGE SCALE GENOMIC DNA]</scope>
    <source>
        <strain evidence="2">JA-Hopewell-2020-01-JO</strain>
        <tissue evidence="2">Whole body</tissue>
    </source>
</reference>
<proteinExistence type="predicted"/>
<keyword evidence="3" id="KW-1185">Reference proteome</keyword>
<dbReference type="EMBL" id="JBDJPC010000012">
    <property type="protein sequence ID" value="KAL1489285.1"/>
    <property type="molecule type" value="Genomic_DNA"/>
</dbReference>
<accession>A0ABD1E3Y8</accession>
<dbReference type="AlphaFoldDB" id="A0ABD1E3Y8"/>
<evidence type="ECO:0000313" key="3">
    <source>
        <dbReference type="Proteomes" id="UP001566132"/>
    </source>
</evidence>
<evidence type="ECO:0000313" key="2">
    <source>
        <dbReference type="EMBL" id="KAL1489285.1"/>
    </source>
</evidence>
<evidence type="ECO:0000259" key="1">
    <source>
        <dbReference type="Pfam" id="PF13837"/>
    </source>
</evidence>
<dbReference type="Pfam" id="PF13837">
    <property type="entry name" value="Myb_DNA-bind_4"/>
    <property type="match status" value="1"/>
</dbReference>